<feature type="chain" id="PRO_5043117410" evidence="3">
    <location>
        <begin position="21"/>
        <end position="243"/>
    </location>
</feature>
<dbReference type="PANTHER" id="PTHR35936">
    <property type="entry name" value="MEMBRANE-BOUND LYTIC MUREIN TRANSGLYCOSYLASE F"/>
    <property type="match status" value="1"/>
</dbReference>
<dbReference type="RefSeq" id="WP_003458895.1">
    <property type="nucleotide sequence ID" value="NZ_CAJQNA010000067.1"/>
</dbReference>
<dbReference type="PANTHER" id="PTHR35936:SF25">
    <property type="entry name" value="ABC TRANSPORTER SUBSTRATE-BINDING PROTEIN"/>
    <property type="match status" value="1"/>
</dbReference>
<evidence type="ECO:0000313" key="5">
    <source>
        <dbReference type="EMBL" id="MDH1339603.1"/>
    </source>
</evidence>
<dbReference type="Proteomes" id="UP000255303">
    <property type="component" value="Unassembled WGS sequence"/>
</dbReference>
<evidence type="ECO:0000256" key="3">
    <source>
        <dbReference type="SAM" id="SignalP"/>
    </source>
</evidence>
<dbReference type="SMART" id="SM00062">
    <property type="entry name" value="PBPb"/>
    <property type="match status" value="1"/>
</dbReference>
<keyword evidence="2 3" id="KW-0732">Signal</keyword>
<accession>A0A061CNW4</accession>
<protein>
    <submittedName>
        <fullName evidence="6">Extracellular solute-binding protein</fullName>
    </submittedName>
    <submittedName>
        <fullName evidence="5">Transporter substrate-binding domain-containing protein</fullName>
    </submittedName>
</protein>
<feature type="domain" description="Solute-binding protein family 3/N-terminal" evidence="4">
    <location>
        <begin position="38"/>
        <end position="241"/>
    </location>
</feature>
<dbReference type="Gene3D" id="3.40.190.10">
    <property type="entry name" value="Periplasmic binding protein-like II"/>
    <property type="match status" value="2"/>
</dbReference>
<sequence length="243" mass="27375">MPAVRAWLLLLLLSPALASAELLRLVADPWPPFNDQRLLGKGLASDLVEQALARAGYTTSYVEAPWERAVLGLKRGDYDVLINAWYSADRSEYGYFSQPYLVNRIRFMRRKGSDIQFETLADLYPHNIAVVRGYAYSREFDSDPQLLKVGVGSFEIAARMLHAGRVQLALEDELVARHLLANKLSAIRDELEFLPLPLSENGLHILVRRSLAQHRDIARRFDAAIQAMSDDGSYAATLQRHSP</sequence>
<dbReference type="Pfam" id="PF00497">
    <property type="entry name" value="SBP_bac_3"/>
    <property type="match status" value="1"/>
</dbReference>
<dbReference type="InterPro" id="IPR001638">
    <property type="entry name" value="Solute-binding_3/MltF_N"/>
</dbReference>
<dbReference type="AlphaFoldDB" id="A0A061CNW4"/>
<evidence type="ECO:0000313" key="7">
    <source>
        <dbReference type="Proteomes" id="UP000255303"/>
    </source>
</evidence>
<accession>A0A379JSV5</accession>
<organism evidence="6 7">
    <name type="scientific">Ectopseudomonas oleovorans</name>
    <name type="common">Pseudomonas oleovorans</name>
    <dbReference type="NCBI Taxonomy" id="301"/>
    <lineage>
        <taxon>Bacteria</taxon>
        <taxon>Pseudomonadati</taxon>
        <taxon>Pseudomonadota</taxon>
        <taxon>Gammaproteobacteria</taxon>
        <taxon>Pseudomonadales</taxon>
        <taxon>Pseudomonadaceae</taxon>
        <taxon>Ectopseudomonas</taxon>
    </lineage>
</organism>
<name>A0A061CNW4_ECTOL</name>
<dbReference type="SUPFAM" id="SSF53850">
    <property type="entry name" value="Periplasmic binding protein-like II"/>
    <property type="match status" value="1"/>
</dbReference>
<reference evidence="6 7" key="1">
    <citation type="submission" date="2018-06" db="EMBL/GenBank/DDBJ databases">
        <authorList>
            <consortium name="Pathogen Informatics"/>
            <person name="Doyle S."/>
        </authorList>
    </citation>
    <scope>NUCLEOTIDE SEQUENCE [LARGE SCALE GENOMIC DNA]</scope>
    <source>
        <strain evidence="6 7">NCTC10692</strain>
    </source>
</reference>
<reference evidence="5" key="2">
    <citation type="submission" date="2022-09" db="EMBL/GenBank/DDBJ databases">
        <title>Intensive care unit water sources are persistently colonized with multi-drug resistant bacteria and are the site of extensive horizontal gene transfer of antibiotic resistance genes.</title>
        <authorList>
            <person name="Diorio-Toth L."/>
        </authorList>
    </citation>
    <scope>NUCLEOTIDE SEQUENCE</scope>
    <source>
        <strain evidence="5">GD03704</strain>
    </source>
</reference>
<evidence type="ECO:0000256" key="1">
    <source>
        <dbReference type="ARBA" id="ARBA00010333"/>
    </source>
</evidence>
<gene>
    <name evidence="6" type="primary">fliY_2</name>
    <name evidence="5" type="ORF">N5J11_10230</name>
    <name evidence="6" type="ORF">NCTC10692_02176</name>
</gene>
<evidence type="ECO:0000256" key="2">
    <source>
        <dbReference type="ARBA" id="ARBA00022729"/>
    </source>
</evidence>
<dbReference type="EMBL" id="UGUV01000002">
    <property type="protein sequence ID" value="SUD51719.1"/>
    <property type="molecule type" value="Genomic_DNA"/>
</dbReference>
<dbReference type="EMBL" id="JAOCJE010000001">
    <property type="protein sequence ID" value="MDH1339603.1"/>
    <property type="molecule type" value="Genomic_DNA"/>
</dbReference>
<feature type="signal peptide" evidence="3">
    <location>
        <begin position="1"/>
        <end position="20"/>
    </location>
</feature>
<evidence type="ECO:0000259" key="4">
    <source>
        <dbReference type="SMART" id="SM00062"/>
    </source>
</evidence>
<proteinExistence type="inferred from homology"/>
<comment type="similarity">
    <text evidence="1">Belongs to the bacterial solute-binding protein 3 family.</text>
</comment>
<evidence type="ECO:0000313" key="6">
    <source>
        <dbReference type="EMBL" id="SUD51719.1"/>
    </source>
</evidence>
<dbReference type="Proteomes" id="UP001161697">
    <property type="component" value="Unassembled WGS sequence"/>
</dbReference>